<keyword evidence="13" id="KW-1185">Reference proteome</keyword>
<dbReference type="PANTHER" id="PTHR34688">
    <property type="entry name" value="CYTOCHROME C6, CHLOROPLASTIC"/>
    <property type="match status" value="1"/>
</dbReference>
<evidence type="ECO:0000256" key="8">
    <source>
        <dbReference type="PROSITE-ProRule" id="PRU00433"/>
    </source>
</evidence>
<keyword evidence="9" id="KW-0732">Signal</keyword>
<evidence type="ECO:0000256" key="6">
    <source>
        <dbReference type="ARBA" id="ARBA00023004"/>
    </source>
</evidence>
<evidence type="ECO:0000256" key="4">
    <source>
        <dbReference type="ARBA" id="ARBA00022723"/>
    </source>
</evidence>
<evidence type="ECO:0000313" key="12">
    <source>
        <dbReference type="EnsemblProtists" id="EKX40383"/>
    </source>
</evidence>
<evidence type="ECO:0000256" key="9">
    <source>
        <dbReference type="SAM" id="SignalP"/>
    </source>
</evidence>
<accession>L1IVV4</accession>
<keyword evidence="5" id="KW-0249">Electron transport</keyword>
<dbReference type="HOGENOM" id="CLU_101159_1_0_1"/>
<proteinExistence type="inferred from homology"/>
<evidence type="ECO:0000256" key="2">
    <source>
        <dbReference type="ARBA" id="ARBA00022448"/>
    </source>
</evidence>
<dbReference type="EnsemblProtists" id="EKX40383">
    <property type="protein sequence ID" value="EKX40383"/>
    <property type="gene ID" value="GUITHDRAFT_75684"/>
</dbReference>
<reference evidence="13" key="2">
    <citation type="submission" date="2012-11" db="EMBL/GenBank/DDBJ databases">
        <authorList>
            <person name="Kuo A."/>
            <person name="Curtis B.A."/>
            <person name="Tanifuji G."/>
            <person name="Burki F."/>
            <person name="Gruber A."/>
            <person name="Irimia M."/>
            <person name="Maruyama S."/>
            <person name="Arias M.C."/>
            <person name="Ball S.G."/>
            <person name="Gile G.H."/>
            <person name="Hirakawa Y."/>
            <person name="Hopkins J.F."/>
            <person name="Rensing S.A."/>
            <person name="Schmutz J."/>
            <person name="Symeonidi A."/>
            <person name="Elias M."/>
            <person name="Eveleigh R.J."/>
            <person name="Herman E.K."/>
            <person name="Klute M.J."/>
            <person name="Nakayama T."/>
            <person name="Obornik M."/>
            <person name="Reyes-Prieto A."/>
            <person name="Armbrust E.V."/>
            <person name="Aves S.J."/>
            <person name="Beiko R.G."/>
            <person name="Coutinho P."/>
            <person name="Dacks J.B."/>
            <person name="Durnford D.G."/>
            <person name="Fast N.M."/>
            <person name="Green B.R."/>
            <person name="Grisdale C."/>
            <person name="Hempe F."/>
            <person name="Henrissat B."/>
            <person name="Hoppner M.P."/>
            <person name="Ishida K.-I."/>
            <person name="Kim E."/>
            <person name="Koreny L."/>
            <person name="Kroth P.G."/>
            <person name="Liu Y."/>
            <person name="Malik S.-B."/>
            <person name="Maier U.G."/>
            <person name="McRose D."/>
            <person name="Mock T."/>
            <person name="Neilson J.A."/>
            <person name="Onodera N.T."/>
            <person name="Poole A.M."/>
            <person name="Pritham E.J."/>
            <person name="Richards T.A."/>
            <person name="Rocap G."/>
            <person name="Roy S.W."/>
            <person name="Sarai C."/>
            <person name="Schaack S."/>
            <person name="Shirato S."/>
            <person name="Slamovits C.H."/>
            <person name="Spencer D.F."/>
            <person name="Suzuki S."/>
            <person name="Worden A.Z."/>
            <person name="Zauner S."/>
            <person name="Barry K."/>
            <person name="Bell C."/>
            <person name="Bharti A.K."/>
            <person name="Crow J.A."/>
            <person name="Grimwood J."/>
            <person name="Kramer R."/>
            <person name="Lindquist E."/>
            <person name="Lucas S."/>
            <person name="Salamov A."/>
            <person name="McFadden G.I."/>
            <person name="Lane C.E."/>
            <person name="Keeling P.J."/>
            <person name="Gray M.W."/>
            <person name="Grigoriev I.V."/>
            <person name="Archibald J.M."/>
        </authorList>
    </citation>
    <scope>NUCLEOTIDE SEQUENCE</scope>
    <source>
        <strain evidence="13">CCMP2712</strain>
    </source>
</reference>
<dbReference type="RefSeq" id="XP_005827363.1">
    <property type="nucleotide sequence ID" value="XM_005827306.1"/>
</dbReference>
<dbReference type="PaxDb" id="55529-EKX40383"/>
<feature type="signal peptide" evidence="9">
    <location>
        <begin position="1"/>
        <end position="23"/>
    </location>
</feature>
<dbReference type="PROSITE" id="PS51257">
    <property type="entry name" value="PROKAR_LIPOPROTEIN"/>
    <property type="match status" value="1"/>
</dbReference>
<dbReference type="InterPro" id="IPR009056">
    <property type="entry name" value="Cyt_c-like_dom"/>
</dbReference>
<comment type="similarity">
    <text evidence="1">Belongs to the cytochrome c family. PetJ subfamily.</text>
</comment>
<evidence type="ECO:0000256" key="1">
    <source>
        <dbReference type="ARBA" id="ARBA00009650"/>
    </source>
</evidence>
<dbReference type="PANTHER" id="PTHR34688:SF2">
    <property type="entry name" value="CYTOCHROME C6, CHLOROPLASTIC"/>
    <property type="match status" value="1"/>
</dbReference>
<dbReference type="STRING" id="905079.L1IVV4"/>
<dbReference type="Pfam" id="PF13442">
    <property type="entry name" value="Cytochrome_CBB3"/>
    <property type="match status" value="1"/>
</dbReference>
<keyword evidence="2" id="KW-0813">Transport</keyword>
<dbReference type="SUPFAM" id="SSF46626">
    <property type="entry name" value="Cytochrome c"/>
    <property type="match status" value="1"/>
</dbReference>
<evidence type="ECO:0000259" key="10">
    <source>
        <dbReference type="PROSITE" id="PS51007"/>
    </source>
</evidence>
<dbReference type="KEGG" id="gtt:GUITHDRAFT_75684"/>
<protein>
    <recommendedName>
        <fullName evidence="10">Cytochrome c domain-containing protein</fullName>
    </recommendedName>
</protein>
<dbReference type="GO" id="GO:0009055">
    <property type="term" value="F:electron transfer activity"/>
    <property type="evidence" value="ECO:0007669"/>
    <property type="project" value="InterPro"/>
</dbReference>
<keyword evidence="4 8" id="KW-0479">Metal-binding</keyword>
<evidence type="ECO:0000256" key="7">
    <source>
        <dbReference type="ARBA" id="ARBA00023078"/>
    </source>
</evidence>
<keyword evidence="7" id="KW-0793">Thylakoid</keyword>
<dbReference type="PROSITE" id="PS51007">
    <property type="entry name" value="CYTC"/>
    <property type="match status" value="1"/>
</dbReference>
<reference evidence="12" key="3">
    <citation type="submission" date="2016-03" db="UniProtKB">
        <authorList>
            <consortium name="EnsemblProtists"/>
        </authorList>
    </citation>
    <scope>IDENTIFICATION</scope>
</reference>
<dbReference type="EMBL" id="JH993032">
    <property type="protein sequence ID" value="EKX40383.1"/>
    <property type="molecule type" value="Genomic_DNA"/>
</dbReference>
<dbReference type="Proteomes" id="UP000011087">
    <property type="component" value="Unassembled WGS sequence"/>
</dbReference>
<dbReference type="GeneID" id="17297072"/>
<gene>
    <name evidence="11" type="ORF">GUITHDRAFT_75684</name>
</gene>
<dbReference type="OrthoDB" id="1930491at2759"/>
<sequence>MKAVPLLLSFALLSFTGCDPALAEGRSGQEVFNTKCIACHQGGGNTLNPSKTLTEDSLKRDGYSDVSAIIDIVTKGKRPMPAYGIKSKKLGLDPDEIEAVSSYVLEQAKSGWKQ</sequence>
<name>L1IVV4_GUITC</name>
<reference evidence="11 13" key="1">
    <citation type="journal article" date="2012" name="Nature">
        <title>Algal genomes reveal evolutionary mosaicism and the fate of nucleomorphs.</title>
        <authorList>
            <consortium name="DOE Joint Genome Institute"/>
            <person name="Curtis B.A."/>
            <person name="Tanifuji G."/>
            <person name="Burki F."/>
            <person name="Gruber A."/>
            <person name="Irimia M."/>
            <person name="Maruyama S."/>
            <person name="Arias M.C."/>
            <person name="Ball S.G."/>
            <person name="Gile G.H."/>
            <person name="Hirakawa Y."/>
            <person name="Hopkins J.F."/>
            <person name="Kuo A."/>
            <person name="Rensing S.A."/>
            <person name="Schmutz J."/>
            <person name="Symeonidi A."/>
            <person name="Elias M."/>
            <person name="Eveleigh R.J."/>
            <person name="Herman E.K."/>
            <person name="Klute M.J."/>
            <person name="Nakayama T."/>
            <person name="Obornik M."/>
            <person name="Reyes-Prieto A."/>
            <person name="Armbrust E.V."/>
            <person name="Aves S.J."/>
            <person name="Beiko R.G."/>
            <person name="Coutinho P."/>
            <person name="Dacks J.B."/>
            <person name="Durnford D.G."/>
            <person name="Fast N.M."/>
            <person name="Green B.R."/>
            <person name="Grisdale C.J."/>
            <person name="Hempel F."/>
            <person name="Henrissat B."/>
            <person name="Hoppner M.P."/>
            <person name="Ishida K."/>
            <person name="Kim E."/>
            <person name="Koreny L."/>
            <person name="Kroth P.G."/>
            <person name="Liu Y."/>
            <person name="Malik S.B."/>
            <person name="Maier U.G."/>
            <person name="McRose D."/>
            <person name="Mock T."/>
            <person name="Neilson J.A."/>
            <person name="Onodera N.T."/>
            <person name="Poole A.M."/>
            <person name="Pritham E.J."/>
            <person name="Richards T.A."/>
            <person name="Rocap G."/>
            <person name="Roy S.W."/>
            <person name="Sarai C."/>
            <person name="Schaack S."/>
            <person name="Shirato S."/>
            <person name="Slamovits C.H."/>
            <person name="Spencer D.F."/>
            <person name="Suzuki S."/>
            <person name="Worden A.Z."/>
            <person name="Zauner S."/>
            <person name="Barry K."/>
            <person name="Bell C."/>
            <person name="Bharti A.K."/>
            <person name="Crow J.A."/>
            <person name="Grimwood J."/>
            <person name="Kramer R."/>
            <person name="Lindquist E."/>
            <person name="Lucas S."/>
            <person name="Salamov A."/>
            <person name="McFadden G.I."/>
            <person name="Lane C.E."/>
            <person name="Keeling P.J."/>
            <person name="Gray M.W."/>
            <person name="Grigoriev I.V."/>
            <person name="Archibald J.M."/>
        </authorList>
    </citation>
    <scope>NUCLEOTIDE SEQUENCE</scope>
    <source>
        <strain evidence="11 13">CCMP2712</strain>
    </source>
</reference>
<evidence type="ECO:0000313" key="13">
    <source>
        <dbReference type="Proteomes" id="UP000011087"/>
    </source>
</evidence>
<dbReference type="AlphaFoldDB" id="L1IVV4"/>
<dbReference type="Gene3D" id="1.10.760.10">
    <property type="entry name" value="Cytochrome c-like domain"/>
    <property type="match status" value="1"/>
</dbReference>
<keyword evidence="3 8" id="KW-0349">Heme</keyword>
<feature type="domain" description="Cytochrome c" evidence="10">
    <location>
        <begin position="23"/>
        <end position="108"/>
    </location>
</feature>
<dbReference type="InterPro" id="IPR023655">
    <property type="entry name" value="Cyt_C6"/>
</dbReference>
<dbReference type="GO" id="GO:0005506">
    <property type="term" value="F:iron ion binding"/>
    <property type="evidence" value="ECO:0007669"/>
    <property type="project" value="InterPro"/>
</dbReference>
<organism evidence="11">
    <name type="scientific">Guillardia theta (strain CCMP2712)</name>
    <name type="common">Cryptophyte</name>
    <dbReference type="NCBI Taxonomy" id="905079"/>
    <lineage>
        <taxon>Eukaryota</taxon>
        <taxon>Cryptophyceae</taxon>
        <taxon>Pyrenomonadales</taxon>
        <taxon>Geminigeraceae</taxon>
        <taxon>Guillardia</taxon>
    </lineage>
</organism>
<evidence type="ECO:0000256" key="3">
    <source>
        <dbReference type="ARBA" id="ARBA00022617"/>
    </source>
</evidence>
<dbReference type="eggNOG" id="ENOG502SCK4">
    <property type="taxonomic scope" value="Eukaryota"/>
</dbReference>
<evidence type="ECO:0000313" key="11">
    <source>
        <dbReference type="EMBL" id="EKX40383.1"/>
    </source>
</evidence>
<evidence type="ECO:0000256" key="5">
    <source>
        <dbReference type="ARBA" id="ARBA00022982"/>
    </source>
</evidence>
<keyword evidence="6 8" id="KW-0408">Iron</keyword>
<dbReference type="InterPro" id="IPR036909">
    <property type="entry name" value="Cyt_c-like_dom_sf"/>
</dbReference>
<feature type="chain" id="PRO_5008770500" description="Cytochrome c domain-containing protein" evidence="9">
    <location>
        <begin position="24"/>
        <end position="114"/>
    </location>
</feature>
<dbReference type="OMA" id="NAMPAYE"/>
<dbReference type="GO" id="GO:0020037">
    <property type="term" value="F:heme binding"/>
    <property type="evidence" value="ECO:0007669"/>
    <property type="project" value="InterPro"/>
</dbReference>